<feature type="transmembrane region" description="Helical" evidence="1">
    <location>
        <begin position="45"/>
        <end position="65"/>
    </location>
</feature>
<dbReference type="AlphaFoldDB" id="A0ABD5BF55"/>
<keyword evidence="1" id="KW-0472">Membrane</keyword>
<organism evidence="2 3">
    <name type="scientific">Serratia marcescens</name>
    <dbReference type="NCBI Taxonomy" id="615"/>
    <lineage>
        <taxon>Bacteria</taxon>
        <taxon>Pseudomonadati</taxon>
        <taxon>Pseudomonadota</taxon>
        <taxon>Gammaproteobacteria</taxon>
        <taxon>Enterobacterales</taxon>
        <taxon>Yersiniaceae</taxon>
        <taxon>Serratia</taxon>
    </lineage>
</organism>
<dbReference type="EMBL" id="JAVIPQ010000100">
    <property type="protein sequence ID" value="MDQ9555027.1"/>
    <property type="molecule type" value="Genomic_DNA"/>
</dbReference>
<comment type="caution">
    <text evidence="2">The sequence shown here is derived from an EMBL/GenBank/DDBJ whole genome shotgun (WGS) entry which is preliminary data.</text>
</comment>
<accession>A0ABD5BF55</accession>
<feature type="transmembrane region" description="Helical" evidence="1">
    <location>
        <begin position="7"/>
        <end position="25"/>
    </location>
</feature>
<evidence type="ECO:0000313" key="3">
    <source>
        <dbReference type="Proteomes" id="UP001234811"/>
    </source>
</evidence>
<dbReference type="Proteomes" id="UP001234811">
    <property type="component" value="Unassembled WGS sequence"/>
</dbReference>
<dbReference type="RefSeq" id="WP_033649930.1">
    <property type="nucleotide sequence ID" value="NZ_ABEXNO020000008.1"/>
</dbReference>
<keyword evidence="1" id="KW-0812">Transmembrane</keyword>
<evidence type="ECO:0000256" key="1">
    <source>
        <dbReference type="SAM" id="Phobius"/>
    </source>
</evidence>
<protein>
    <submittedName>
        <fullName evidence="2">Uncharacterized protein</fullName>
    </submittedName>
</protein>
<evidence type="ECO:0000313" key="2">
    <source>
        <dbReference type="EMBL" id="MDQ9555027.1"/>
    </source>
</evidence>
<proteinExistence type="predicted"/>
<name>A0ABD5BF55_SERMA</name>
<reference evidence="2 3" key="1">
    <citation type="submission" date="2023-07" db="EMBL/GenBank/DDBJ databases">
        <title>Pathogens genome sequencing project 196.</title>
        <authorList>
            <person name="Cao X."/>
        </authorList>
    </citation>
    <scope>NUCLEOTIDE SEQUENCE [LARGE SCALE GENOMIC DNA]</scope>
    <source>
        <strain evidence="2 3">SM41</strain>
    </source>
</reference>
<gene>
    <name evidence="2" type="ORF">RF091_05755</name>
</gene>
<sequence length="73" mass="7699">MKRIAAIIAGAIIGIGLMLLAFPFLSDWIIGHVEGEDQMSANFELLAIGLVLCCFVGGSLGNLTYSKSNTSPK</sequence>
<keyword evidence="1" id="KW-1133">Transmembrane helix</keyword>